<organism evidence="1 2">
    <name type="scientific">Candidatus Nitrosotenuis uzonensis</name>
    <dbReference type="NCBI Taxonomy" id="1407055"/>
    <lineage>
        <taxon>Archaea</taxon>
        <taxon>Nitrososphaerota</taxon>
        <taxon>Candidatus Nitrosotenuis</taxon>
    </lineage>
</organism>
<dbReference type="AlphaFoldDB" id="A0A812EVW2"/>
<dbReference type="RefSeq" id="WP_205098845.1">
    <property type="nucleotide sequence ID" value="NZ_CAJNAQ010000005.1"/>
</dbReference>
<proteinExistence type="predicted"/>
<evidence type="ECO:0008006" key="3">
    <source>
        <dbReference type="Google" id="ProtNLM"/>
    </source>
</evidence>
<evidence type="ECO:0000313" key="2">
    <source>
        <dbReference type="Proteomes" id="UP000655759"/>
    </source>
</evidence>
<gene>
    <name evidence="1" type="ORF">NUZ5A_50046</name>
</gene>
<accession>A0A812EVW2</accession>
<sequence length="58" mass="6476">MKIFDATAIIAFLSEMECPDSLVELAKHYELIVPEGVATEIRKEPGKGHLRNLSRHAV</sequence>
<protein>
    <recommendedName>
        <fullName evidence="3">PIN domain-containing protein</fullName>
    </recommendedName>
</protein>
<name>A0A812EVW2_9ARCH</name>
<evidence type="ECO:0000313" key="1">
    <source>
        <dbReference type="EMBL" id="CAE6492520.1"/>
    </source>
</evidence>
<comment type="caution">
    <text evidence="1">The sequence shown here is derived from an EMBL/GenBank/DDBJ whole genome shotgun (WGS) entry which is preliminary data.</text>
</comment>
<reference evidence="1" key="1">
    <citation type="submission" date="2021-02" db="EMBL/GenBank/DDBJ databases">
        <authorList>
            <person name="Han P."/>
        </authorList>
    </citation>
    <scope>NUCLEOTIDE SEQUENCE</scope>
    <source>
        <strain evidence="1">Candidatus Nitrosotenuis uzonensis 5A</strain>
    </source>
</reference>
<dbReference type="EMBL" id="CAJNAQ010000005">
    <property type="protein sequence ID" value="CAE6492520.1"/>
    <property type="molecule type" value="Genomic_DNA"/>
</dbReference>
<dbReference type="Proteomes" id="UP000655759">
    <property type="component" value="Unassembled WGS sequence"/>
</dbReference>